<dbReference type="AlphaFoldDB" id="W0FQJ9"/>
<name>W0FQJ9_9BACT</name>
<proteinExistence type="predicted"/>
<evidence type="ECO:0000256" key="1">
    <source>
        <dbReference type="SAM" id="Phobius"/>
    </source>
</evidence>
<keyword evidence="1" id="KW-0812">Transmembrane</keyword>
<feature type="domain" description="Zinc-ribbon" evidence="2">
    <location>
        <begin position="147"/>
        <end position="167"/>
    </location>
</feature>
<dbReference type="InterPro" id="IPR026870">
    <property type="entry name" value="Zinc_ribbon_dom"/>
</dbReference>
<accession>W0FQJ9</accession>
<dbReference type="EMBL" id="KC246819">
    <property type="protein sequence ID" value="AHF25102.1"/>
    <property type="molecule type" value="Genomic_DNA"/>
</dbReference>
<evidence type="ECO:0000313" key="3">
    <source>
        <dbReference type="EMBL" id="AHF25102.1"/>
    </source>
</evidence>
<protein>
    <recommendedName>
        <fullName evidence="2">Zinc-ribbon domain-containing protein</fullName>
    </recommendedName>
</protein>
<feature type="transmembrane region" description="Helical" evidence="1">
    <location>
        <begin position="57"/>
        <end position="77"/>
    </location>
</feature>
<reference evidence="3" key="1">
    <citation type="journal article" date="2013" name="PLoS ONE">
        <title>Metagenomic insights into the carbohydrate-active enzymes carried by the microorganisms adhering to solid digesta in the rumen of cows.</title>
        <authorList>
            <person name="Wang L."/>
            <person name="Hatem A."/>
            <person name="Catalyurek U.V."/>
            <person name="Morrison M."/>
            <person name="Yu Z."/>
        </authorList>
    </citation>
    <scope>NUCLEOTIDE SEQUENCE</scope>
</reference>
<organism evidence="3">
    <name type="scientific">uncultured bacterium Contig1552</name>
    <dbReference type="NCBI Taxonomy" id="1393454"/>
    <lineage>
        <taxon>Bacteria</taxon>
        <taxon>environmental samples</taxon>
    </lineage>
</organism>
<keyword evidence="1" id="KW-0472">Membrane</keyword>
<feature type="transmembrane region" description="Helical" evidence="1">
    <location>
        <begin position="28"/>
        <end position="51"/>
    </location>
</feature>
<sequence length="170" mass="18554">MLEVFAVIGLCRLNRRNAIARGRRPGGFIALTIVLWVVFEFIGTIIGMIIFGRDILLEMLIALPCAAFGGLISFLIAKFFPKGDYVDPGTIKNAVYVDNNGMPVYTNPNIAQPQPGQPAYMLNPNMYQPQPFAPVQPSGTAVPGTRYCRFCGAPNSTTSKFCESCGQNIE</sequence>
<dbReference type="Pfam" id="PF13240">
    <property type="entry name" value="Zn_Ribbon_1"/>
    <property type="match status" value="1"/>
</dbReference>
<evidence type="ECO:0000259" key="2">
    <source>
        <dbReference type="Pfam" id="PF13240"/>
    </source>
</evidence>
<keyword evidence="1" id="KW-1133">Transmembrane helix</keyword>